<dbReference type="GO" id="GO:0001216">
    <property type="term" value="F:DNA-binding transcription activator activity"/>
    <property type="evidence" value="ECO:0007669"/>
    <property type="project" value="InterPro"/>
</dbReference>
<evidence type="ECO:0000256" key="1">
    <source>
        <dbReference type="ARBA" id="ARBA00022679"/>
    </source>
</evidence>
<dbReference type="Gene3D" id="1.10.10.60">
    <property type="entry name" value="Homeodomain-like"/>
    <property type="match status" value="1"/>
</dbReference>
<dbReference type="PANTHER" id="PTHR30185">
    <property type="entry name" value="CRYPTIC BETA-GLUCOSIDE BGL OPERON ANTITERMINATOR"/>
    <property type="match status" value="1"/>
</dbReference>
<dbReference type="PANTHER" id="PTHR30185:SF15">
    <property type="entry name" value="CRYPTIC BETA-GLUCOSIDE BGL OPERON ANTITERMINATOR"/>
    <property type="match status" value="1"/>
</dbReference>
<evidence type="ECO:0000259" key="3">
    <source>
        <dbReference type="PROSITE" id="PS50045"/>
    </source>
</evidence>
<dbReference type="InterPro" id="IPR050661">
    <property type="entry name" value="BglG_antiterminators"/>
</dbReference>
<dbReference type="PROSITE" id="PS51094">
    <property type="entry name" value="PTS_EIIA_TYPE_2"/>
    <property type="match status" value="1"/>
</dbReference>
<dbReference type="SUPFAM" id="SSF63520">
    <property type="entry name" value="PTS-regulatory domain, PRD"/>
    <property type="match status" value="1"/>
</dbReference>
<dbReference type="Gene3D" id="3.40.50.510">
    <property type="entry name" value="Phosphotransferase system, mannose-type IIA component"/>
    <property type="match status" value="1"/>
</dbReference>
<dbReference type="GO" id="GO:0005524">
    <property type="term" value="F:ATP binding"/>
    <property type="evidence" value="ECO:0007669"/>
    <property type="project" value="InterPro"/>
</dbReference>
<evidence type="ECO:0000313" key="8">
    <source>
        <dbReference type="Proteomes" id="UP000295515"/>
    </source>
</evidence>
<dbReference type="Pfam" id="PF00359">
    <property type="entry name" value="PTS_EIIA_2"/>
    <property type="match status" value="1"/>
</dbReference>
<dbReference type="PROSITE" id="PS51096">
    <property type="entry name" value="PTS_EIIA_TYPE_4"/>
    <property type="match status" value="1"/>
</dbReference>
<dbReference type="SUPFAM" id="SSF55804">
    <property type="entry name" value="Phoshotransferase/anion transport protein"/>
    <property type="match status" value="1"/>
</dbReference>
<keyword evidence="1" id="KW-0808">Transferase</keyword>
<dbReference type="RefSeq" id="WP_066446238.1">
    <property type="nucleotide sequence ID" value="NZ_JANKBF010000003.1"/>
</dbReference>
<organism evidence="7 8">
    <name type="scientific">Longibaculum muris</name>
    <dbReference type="NCBI Taxonomy" id="1796628"/>
    <lineage>
        <taxon>Bacteria</taxon>
        <taxon>Bacillati</taxon>
        <taxon>Bacillota</taxon>
        <taxon>Erysipelotrichia</taxon>
        <taxon>Erysipelotrichales</taxon>
        <taxon>Coprobacillaceae</taxon>
        <taxon>Longibaculum</taxon>
    </lineage>
</organism>
<dbReference type="Gene3D" id="3.40.50.300">
    <property type="entry name" value="P-loop containing nucleotide triphosphate hydrolases"/>
    <property type="match status" value="1"/>
</dbReference>
<dbReference type="InterPro" id="IPR002078">
    <property type="entry name" value="Sigma_54_int"/>
</dbReference>
<dbReference type="GO" id="GO:0016740">
    <property type="term" value="F:transferase activity"/>
    <property type="evidence" value="ECO:0007669"/>
    <property type="project" value="UniProtKB-KW"/>
</dbReference>
<keyword evidence="8" id="KW-1185">Reference proteome</keyword>
<sequence length="936" mass="108092">MQTRQLIRHCIETEDKKNPYTDEKIAEILDLSREIVTNIRKELKIPDSRERRKSELHKAILQIIKAQPQISDRQLTKKLNDQYFVIGKYAVSKIRQELTLSKTQNTTSTPIFSHIIGYDGSLKNIINRALAALIYPPFGMHCLYVGQVGTGKSTLIKEVLNYAQTLERYQQHFYCHEINCQDYKHNEKQLLVELFGYQQQAGLLETMNQGIICLNQIDSFPIQGKEMLLKYLNTGQFQRLDNPEIFMSSTMIIATLNTAIEDYQRNFSMVIQLPSFEQRPMKEKLAYIQKCFQNESQCLNDDITVKKEALYTLLSYPFPDNFQQVQNEIKVSCAKALLDKKISDENSMIVTFDNLSDALKSTYYAHNRETRMLIRGDMIFASSGHSVLTRSDITDSWDIYELLDEKFDELKAQGLSDQEAGNVLVEEMEMSLSKQIHNVERSKMSKDEISAIVGKTILELSSYIYDKAKKELPYLSDSMIFPLAIHLKMMNERQVHQKARFVREINKIKQNNPKEYLIAKNMIQNIQKKILVQHPEEETCFLAIYFQKFQSRYYDNQKKIAVLVVSHGHVASAMAQTANMIMGEYHAVGLDLEFSDSPKIMADKVIAKVHEIDQGKGCIILADMGSLLQVGERVEKEIGVAVGVLGRCDTLMVIECLRKTLWTNETIDEIVESLDIKETRHIYQNQNRIHERAKAILTCCVTGEGAAIQLENYLKVRFESVFKDVKWLHLGYVDEISLMERIEDLNQKYEIMAIVGTLDPHISDIPFYTSQQVYQKEGFESLKTYCYKYLGIYNPLLEVLDQQCISILSGNYTKEEVIDNAVAMMVEANCVDENYLLSVYKREAWLPTYLQGGIGIPHGESQYVTKPVIHITKLDKPVCWDGENFVDFVFTLALKEDQTEAFEELYKQMREPSFMQILKLCTSQEDILEKFMLIQY</sequence>
<feature type="domain" description="PTS EIIA type-4" evidence="5">
    <location>
        <begin position="559"/>
        <end position="697"/>
    </location>
</feature>
<dbReference type="InterPro" id="IPR007634">
    <property type="entry name" value="RNA_pol_sigma_54_DNA-bd"/>
</dbReference>
<feature type="domain" description="PTS EIIA type-2" evidence="4">
    <location>
        <begin position="798"/>
        <end position="934"/>
    </location>
</feature>
<dbReference type="Proteomes" id="UP000295515">
    <property type="component" value="Unassembled WGS sequence"/>
</dbReference>
<evidence type="ECO:0000256" key="2">
    <source>
        <dbReference type="ARBA" id="ARBA00022737"/>
    </source>
</evidence>
<feature type="domain" description="PRD" evidence="6">
    <location>
        <begin position="452"/>
        <end position="556"/>
    </location>
</feature>
<evidence type="ECO:0000313" key="7">
    <source>
        <dbReference type="EMBL" id="TCW02116.1"/>
    </source>
</evidence>
<evidence type="ECO:0000259" key="6">
    <source>
        <dbReference type="PROSITE" id="PS51372"/>
    </source>
</evidence>
<dbReference type="CDD" id="cd00211">
    <property type="entry name" value="PTS_IIA_fru"/>
    <property type="match status" value="1"/>
</dbReference>
<dbReference type="InterPro" id="IPR036662">
    <property type="entry name" value="PTS_EIIA_man-typ_sf"/>
</dbReference>
<dbReference type="PROSITE" id="PS50045">
    <property type="entry name" value="SIGMA54_INTERACT_4"/>
    <property type="match status" value="1"/>
</dbReference>
<dbReference type="InterPro" id="IPR016152">
    <property type="entry name" value="PTrfase/Anion_transptr"/>
</dbReference>
<dbReference type="CDD" id="cd00009">
    <property type="entry name" value="AAA"/>
    <property type="match status" value="1"/>
</dbReference>
<reference evidence="7 8" key="1">
    <citation type="submission" date="2019-03" db="EMBL/GenBank/DDBJ databases">
        <title>Genomic Encyclopedia of Type Strains, Phase IV (KMG-IV): sequencing the most valuable type-strain genomes for metagenomic binning, comparative biology and taxonomic classification.</title>
        <authorList>
            <person name="Goeker M."/>
        </authorList>
    </citation>
    <scope>NUCLEOTIDE SEQUENCE [LARGE SCALE GENOMIC DNA]</scope>
    <source>
        <strain evidence="7 8">DSM 29487</strain>
    </source>
</reference>
<dbReference type="InterPro" id="IPR027417">
    <property type="entry name" value="P-loop_NTPase"/>
</dbReference>
<dbReference type="Pfam" id="PF00158">
    <property type="entry name" value="Sigma54_activat"/>
    <property type="match status" value="1"/>
</dbReference>
<dbReference type="PROSITE" id="PS51372">
    <property type="entry name" value="PRD_2"/>
    <property type="match status" value="1"/>
</dbReference>
<evidence type="ECO:0000259" key="5">
    <source>
        <dbReference type="PROSITE" id="PS51096"/>
    </source>
</evidence>
<dbReference type="Pfam" id="PF03610">
    <property type="entry name" value="EIIA-man"/>
    <property type="match status" value="1"/>
</dbReference>
<feature type="domain" description="Sigma-54 factor interaction" evidence="3">
    <location>
        <begin position="115"/>
        <end position="334"/>
    </location>
</feature>
<dbReference type="InterPro" id="IPR004701">
    <property type="entry name" value="PTS_EIIA_man-typ"/>
</dbReference>
<dbReference type="GO" id="GO:0016020">
    <property type="term" value="C:membrane"/>
    <property type="evidence" value="ECO:0007669"/>
    <property type="project" value="InterPro"/>
</dbReference>
<gene>
    <name evidence="7" type="ORF">EDD60_10279</name>
</gene>
<dbReference type="SUPFAM" id="SSF52540">
    <property type="entry name" value="P-loop containing nucleoside triphosphate hydrolases"/>
    <property type="match status" value="1"/>
</dbReference>
<name>A0A4R3ZAE6_9FIRM</name>
<dbReference type="InterPro" id="IPR036634">
    <property type="entry name" value="PRD_sf"/>
</dbReference>
<dbReference type="SUPFAM" id="SSF53062">
    <property type="entry name" value="PTS system fructose IIA component-like"/>
    <property type="match status" value="1"/>
</dbReference>
<comment type="caution">
    <text evidence="7">The sequence shown here is derived from an EMBL/GenBank/DDBJ whole genome shotgun (WGS) entry which is preliminary data.</text>
</comment>
<dbReference type="InterPro" id="IPR011608">
    <property type="entry name" value="PRD"/>
</dbReference>
<dbReference type="GO" id="GO:0009401">
    <property type="term" value="P:phosphoenolpyruvate-dependent sugar phosphotransferase system"/>
    <property type="evidence" value="ECO:0007669"/>
    <property type="project" value="InterPro"/>
</dbReference>
<dbReference type="AlphaFoldDB" id="A0A4R3ZAE6"/>
<dbReference type="Gene3D" id="3.40.930.10">
    <property type="entry name" value="Mannitol-specific EII, Chain A"/>
    <property type="match status" value="1"/>
</dbReference>
<dbReference type="Pfam" id="PF04552">
    <property type="entry name" value="Sigma54_DBD"/>
    <property type="match status" value="1"/>
</dbReference>
<protein>
    <submittedName>
        <fullName evidence="7">Sigma 54 modulation protein</fullName>
    </submittedName>
</protein>
<dbReference type="EMBL" id="SMCQ01000002">
    <property type="protein sequence ID" value="TCW02116.1"/>
    <property type="molecule type" value="Genomic_DNA"/>
</dbReference>
<dbReference type="InterPro" id="IPR002178">
    <property type="entry name" value="PTS_EIIA_type-2_dom"/>
</dbReference>
<proteinExistence type="predicted"/>
<accession>A0A4R3ZAE6</accession>
<dbReference type="Gene3D" id="1.10.1790.10">
    <property type="entry name" value="PRD domain"/>
    <property type="match status" value="1"/>
</dbReference>
<dbReference type="GeneID" id="98914322"/>
<keyword evidence="2" id="KW-0677">Repeat</keyword>
<evidence type="ECO:0000259" key="4">
    <source>
        <dbReference type="PROSITE" id="PS51094"/>
    </source>
</evidence>
<dbReference type="Pfam" id="PF00874">
    <property type="entry name" value="PRD"/>
    <property type="match status" value="1"/>
</dbReference>